<evidence type="ECO:0000256" key="1">
    <source>
        <dbReference type="SAM" id="Phobius"/>
    </source>
</evidence>
<evidence type="ECO:0000313" key="2">
    <source>
        <dbReference type="EMBL" id="EET44195.1"/>
    </source>
</evidence>
<proteinExistence type="predicted"/>
<organism evidence="2 3">
    <name type="scientific">Neisseria sicca ATCC 29256</name>
    <dbReference type="NCBI Taxonomy" id="547045"/>
    <lineage>
        <taxon>Bacteria</taxon>
        <taxon>Pseudomonadati</taxon>
        <taxon>Pseudomonadota</taxon>
        <taxon>Betaproteobacteria</taxon>
        <taxon>Neisseriales</taxon>
        <taxon>Neisseriaceae</taxon>
        <taxon>Neisseria</taxon>
    </lineage>
</organism>
<gene>
    <name evidence="2" type="ORF">NEISICOT_01916</name>
</gene>
<dbReference type="eggNOG" id="ENOG503488E">
    <property type="taxonomic scope" value="Bacteria"/>
</dbReference>
<keyword evidence="1" id="KW-0472">Membrane</keyword>
<comment type="caution">
    <text evidence="2">The sequence shown here is derived from an EMBL/GenBank/DDBJ whole genome shotgun (WGS) entry which is preliminary data.</text>
</comment>
<keyword evidence="1" id="KW-1133">Transmembrane helix</keyword>
<keyword evidence="3" id="KW-1185">Reference proteome</keyword>
<dbReference type="EMBL" id="ACKO02000011">
    <property type="protein sequence ID" value="EET44195.1"/>
    <property type="molecule type" value="Genomic_DNA"/>
</dbReference>
<dbReference type="Proteomes" id="UP000005365">
    <property type="component" value="Unassembled WGS sequence"/>
</dbReference>
<dbReference type="AlphaFoldDB" id="C6M5W7"/>
<feature type="transmembrane region" description="Helical" evidence="1">
    <location>
        <begin position="69"/>
        <end position="91"/>
    </location>
</feature>
<sequence>MGYQVGRICYATEQEAQNVLMTQVVPTIDKDGVLHHPVFDGTKWTYQEQPVKPTFPQCRFGEYAEAGRMMGGFIVASVAAAMVVTVILRAIKDVG</sequence>
<evidence type="ECO:0000313" key="3">
    <source>
        <dbReference type="Proteomes" id="UP000005365"/>
    </source>
</evidence>
<dbReference type="RefSeq" id="WP_003758726.1">
    <property type="nucleotide sequence ID" value="NZ_ACKO02000011.1"/>
</dbReference>
<name>C6M5W7_NEISI</name>
<protein>
    <submittedName>
        <fullName evidence="2">Uncharacterized protein</fullName>
    </submittedName>
</protein>
<keyword evidence="1" id="KW-0812">Transmembrane</keyword>
<accession>C6M5W7</accession>
<reference evidence="2" key="1">
    <citation type="submission" date="2009-07" db="EMBL/GenBank/DDBJ databases">
        <authorList>
            <person name="Weinstock G."/>
            <person name="Sodergren E."/>
            <person name="Clifton S."/>
            <person name="Fulton L."/>
            <person name="Fulton B."/>
            <person name="Courtney L."/>
            <person name="Fronick C."/>
            <person name="Harrison M."/>
            <person name="Strong C."/>
            <person name="Farmer C."/>
            <person name="Delahaunty K."/>
            <person name="Markovic C."/>
            <person name="Hall O."/>
            <person name="Minx P."/>
            <person name="Tomlinson C."/>
            <person name="Mitreva M."/>
            <person name="Nelson J."/>
            <person name="Hou S."/>
            <person name="Wollam A."/>
            <person name="Pepin K.H."/>
            <person name="Johnson M."/>
            <person name="Bhonagiri V."/>
            <person name="Nash W.E."/>
            <person name="Warren W."/>
            <person name="Chinwalla A."/>
            <person name="Mardis E.R."/>
            <person name="Wilson R.K."/>
        </authorList>
    </citation>
    <scope>NUCLEOTIDE SEQUENCE [LARGE SCALE GENOMIC DNA]</scope>
    <source>
        <strain evidence="2">ATCC 29256</strain>
    </source>
</reference>